<evidence type="ECO:0000256" key="4">
    <source>
        <dbReference type="SAM" id="MobiDB-lite"/>
    </source>
</evidence>
<feature type="region of interest" description="Disordered" evidence="4">
    <location>
        <begin position="1"/>
        <end position="21"/>
    </location>
</feature>
<reference evidence="6 7" key="1">
    <citation type="submission" date="2020-02" db="EMBL/GenBank/DDBJ databases">
        <title>Whole-genome analyses of novel actinobacteria.</title>
        <authorList>
            <person name="Sahin N."/>
            <person name="Tokatli A."/>
        </authorList>
    </citation>
    <scope>NUCLEOTIDE SEQUENCE [LARGE SCALE GENOMIC DNA]</scope>
    <source>
        <strain evidence="6 7">YC504</strain>
    </source>
</reference>
<protein>
    <submittedName>
        <fullName evidence="6">LacI family transcriptional regulator</fullName>
    </submittedName>
</protein>
<dbReference type="Gene3D" id="1.10.260.40">
    <property type="entry name" value="lambda repressor-like DNA-binding domains"/>
    <property type="match status" value="1"/>
</dbReference>
<feature type="domain" description="HTH lacI-type" evidence="5">
    <location>
        <begin position="25"/>
        <end position="79"/>
    </location>
</feature>
<dbReference type="Pfam" id="PF00356">
    <property type="entry name" value="LacI"/>
    <property type="match status" value="1"/>
</dbReference>
<proteinExistence type="predicted"/>
<dbReference type="SUPFAM" id="SSF53822">
    <property type="entry name" value="Periplasmic binding protein-like I"/>
    <property type="match status" value="1"/>
</dbReference>
<evidence type="ECO:0000256" key="1">
    <source>
        <dbReference type="ARBA" id="ARBA00023015"/>
    </source>
</evidence>
<dbReference type="PRINTS" id="PR00036">
    <property type="entry name" value="HTHLACI"/>
</dbReference>
<evidence type="ECO:0000313" key="7">
    <source>
        <dbReference type="Proteomes" id="UP000481109"/>
    </source>
</evidence>
<evidence type="ECO:0000259" key="5">
    <source>
        <dbReference type="PROSITE" id="PS50932"/>
    </source>
</evidence>
<evidence type="ECO:0000313" key="6">
    <source>
        <dbReference type="EMBL" id="NGO80586.1"/>
    </source>
</evidence>
<dbReference type="CDD" id="cd06267">
    <property type="entry name" value="PBP1_LacI_sugar_binding-like"/>
    <property type="match status" value="1"/>
</dbReference>
<evidence type="ECO:0000256" key="2">
    <source>
        <dbReference type="ARBA" id="ARBA00023125"/>
    </source>
</evidence>
<comment type="caution">
    <text evidence="6">The sequence shown here is derived from an EMBL/GenBank/DDBJ whole genome shotgun (WGS) entry which is preliminary data.</text>
</comment>
<dbReference type="AlphaFoldDB" id="A0A6G4XSM3"/>
<keyword evidence="2" id="KW-0238">DNA-binding</keyword>
<dbReference type="InterPro" id="IPR000843">
    <property type="entry name" value="HTH_LacI"/>
</dbReference>
<keyword evidence="7" id="KW-1185">Reference proteome</keyword>
<organism evidence="6 7">
    <name type="scientific">Streptomyces mesophilus</name>
    <dbReference type="NCBI Taxonomy" id="1775132"/>
    <lineage>
        <taxon>Bacteria</taxon>
        <taxon>Bacillati</taxon>
        <taxon>Actinomycetota</taxon>
        <taxon>Actinomycetes</taxon>
        <taxon>Kitasatosporales</taxon>
        <taxon>Streptomycetaceae</taxon>
        <taxon>Streptomyces</taxon>
    </lineage>
</organism>
<evidence type="ECO:0000256" key="3">
    <source>
        <dbReference type="ARBA" id="ARBA00023163"/>
    </source>
</evidence>
<dbReference type="InterPro" id="IPR010982">
    <property type="entry name" value="Lambda_DNA-bd_dom_sf"/>
</dbReference>
<accession>A0A6G4XSM3</accession>
<dbReference type="GO" id="GO:0003700">
    <property type="term" value="F:DNA-binding transcription factor activity"/>
    <property type="evidence" value="ECO:0007669"/>
    <property type="project" value="TreeGrafter"/>
</dbReference>
<keyword evidence="1" id="KW-0805">Transcription regulation</keyword>
<dbReference type="SUPFAM" id="SSF47413">
    <property type="entry name" value="lambda repressor-like DNA-binding domains"/>
    <property type="match status" value="1"/>
</dbReference>
<sequence>MPQRPGAIEQVPPARRPGGPVTQKVTIKDVAAQAGVSVATVSRVLAGTYPTSAHARTKVMRAVNELDYVPNAHARGLAGNGRKTVAVLIQAVHAPFYGAIAHGVEAEAAACGRLSLVCQTGGDPDRELALVQMMREQRAETVVLAGGVVEDDAYRERIARYAQGLEAAGSRLVLCGRPVPSADLPALIVEYDNEAGARAVTSHLLAAGHRDIAYIGHIPGLSTSEQRLAGFRAGLADFGIAPERARIIECDGLELEYGLAAAHRILAACGGKPDFTAVFAADDWVATGVIRALHDYGLDVPGDVSVVGYNDERHSAHLDPPLTTVHIPGEELGRTAVRMALRDEALGTAGARRQEKQVLGTHIVVRKSVARVGS</sequence>
<gene>
    <name evidence="6" type="ORF">G6045_33750</name>
</gene>
<name>A0A6G4XSM3_9ACTN</name>
<dbReference type="InterPro" id="IPR028082">
    <property type="entry name" value="Peripla_BP_I"/>
</dbReference>
<dbReference type="PROSITE" id="PS50932">
    <property type="entry name" value="HTH_LACI_2"/>
    <property type="match status" value="1"/>
</dbReference>
<dbReference type="SMART" id="SM00354">
    <property type="entry name" value="HTH_LACI"/>
    <property type="match status" value="1"/>
</dbReference>
<dbReference type="PROSITE" id="PS00356">
    <property type="entry name" value="HTH_LACI_1"/>
    <property type="match status" value="1"/>
</dbReference>
<dbReference type="Proteomes" id="UP000481109">
    <property type="component" value="Unassembled WGS sequence"/>
</dbReference>
<dbReference type="EMBL" id="JAAKZW010000230">
    <property type="protein sequence ID" value="NGO80586.1"/>
    <property type="molecule type" value="Genomic_DNA"/>
</dbReference>
<dbReference type="Gene3D" id="3.40.50.2300">
    <property type="match status" value="2"/>
</dbReference>
<keyword evidence="3" id="KW-0804">Transcription</keyword>
<dbReference type="CDD" id="cd01392">
    <property type="entry name" value="HTH_LacI"/>
    <property type="match status" value="1"/>
</dbReference>
<dbReference type="InterPro" id="IPR046335">
    <property type="entry name" value="LacI/GalR-like_sensor"/>
</dbReference>
<dbReference type="PANTHER" id="PTHR30146:SF153">
    <property type="entry name" value="LACTOSE OPERON REPRESSOR"/>
    <property type="match status" value="1"/>
</dbReference>
<dbReference type="PANTHER" id="PTHR30146">
    <property type="entry name" value="LACI-RELATED TRANSCRIPTIONAL REPRESSOR"/>
    <property type="match status" value="1"/>
</dbReference>
<dbReference type="Pfam" id="PF13377">
    <property type="entry name" value="Peripla_BP_3"/>
    <property type="match status" value="1"/>
</dbReference>
<dbReference type="GO" id="GO:0000976">
    <property type="term" value="F:transcription cis-regulatory region binding"/>
    <property type="evidence" value="ECO:0007669"/>
    <property type="project" value="TreeGrafter"/>
</dbReference>